<dbReference type="AlphaFoldDB" id="A0A2P2P9W4"/>
<name>A0A2P2P9W4_RHIMU</name>
<evidence type="ECO:0000313" key="1">
    <source>
        <dbReference type="EMBL" id="MBX51555.1"/>
    </source>
</evidence>
<accession>A0A2P2P9W4</accession>
<sequence>MLVLFKVLYQGNRIPKFHNGK</sequence>
<reference evidence="1" key="1">
    <citation type="submission" date="2018-02" db="EMBL/GenBank/DDBJ databases">
        <title>Rhizophora mucronata_Transcriptome.</title>
        <authorList>
            <person name="Meera S.P."/>
            <person name="Sreeshan A."/>
            <person name="Augustine A."/>
        </authorList>
    </citation>
    <scope>NUCLEOTIDE SEQUENCE</scope>
    <source>
        <tissue evidence="1">Leaf</tissue>
    </source>
</reference>
<protein>
    <submittedName>
        <fullName evidence="1">Uncharacterized protein</fullName>
    </submittedName>
</protein>
<proteinExistence type="predicted"/>
<dbReference type="EMBL" id="GGEC01071071">
    <property type="protein sequence ID" value="MBX51555.1"/>
    <property type="molecule type" value="Transcribed_RNA"/>
</dbReference>
<organism evidence="1">
    <name type="scientific">Rhizophora mucronata</name>
    <name type="common">Asiatic mangrove</name>
    <dbReference type="NCBI Taxonomy" id="61149"/>
    <lineage>
        <taxon>Eukaryota</taxon>
        <taxon>Viridiplantae</taxon>
        <taxon>Streptophyta</taxon>
        <taxon>Embryophyta</taxon>
        <taxon>Tracheophyta</taxon>
        <taxon>Spermatophyta</taxon>
        <taxon>Magnoliopsida</taxon>
        <taxon>eudicotyledons</taxon>
        <taxon>Gunneridae</taxon>
        <taxon>Pentapetalae</taxon>
        <taxon>rosids</taxon>
        <taxon>fabids</taxon>
        <taxon>Malpighiales</taxon>
        <taxon>Rhizophoraceae</taxon>
        <taxon>Rhizophora</taxon>
    </lineage>
</organism>